<feature type="domain" description="Glycoamylase-like" evidence="2">
    <location>
        <begin position="217"/>
        <end position="460"/>
    </location>
</feature>
<comment type="caution">
    <text evidence="3">The sequence shown here is derived from an EMBL/GenBank/DDBJ whole genome shotgun (WGS) entry which is preliminary data.</text>
</comment>
<keyword evidence="1" id="KW-1133">Transmembrane helix</keyword>
<name>A0A5C6UFW7_9SPHN</name>
<protein>
    <submittedName>
        <fullName evidence="3">Tat pathway signal protein</fullName>
    </submittedName>
</protein>
<dbReference type="PROSITE" id="PS51318">
    <property type="entry name" value="TAT"/>
    <property type="match status" value="1"/>
</dbReference>
<dbReference type="InterPro" id="IPR016883">
    <property type="entry name" value="UCP028431"/>
</dbReference>
<dbReference type="InterPro" id="IPR006311">
    <property type="entry name" value="TAT_signal"/>
</dbReference>
<gene>
    <name evidence="3" type="ORF">FSB78_12335</name>
</gene>
<keyword evidence="1" id="KW-0812">Transmembrane</keyword>
<proteinExistence type="predicted"/>
<dbReference type="OrthoDB" id="5937621at2"/>
<evidence type="ECO:0000259" key="2">
    <source>
        <dbReference type="Pfam" id="PF10091"/>
    </source>
</evidence>
<dbReference type="AlphaFoldDB" id="A0A5C6UFW7"/>
<accession>A0A5C6UFW7</accession>
<keyword evidence="1" id="KW-0472">Membrane</keyword>
<evidence type="ECO:0000256" key="1">
    <source>
        <dbReference type="SAM" id="Phobius"/>
    </source>
</evidence>
<evidence type="ECO:0000313" key="3">
    <source>
        <dbReference type="EMBL" id="TXC71647.1"/>
    </source>
</evidence>
<organism evidence="3 4">
    <name type="scientific">Sphingomonas ginsenosidivorax</name>
    <dbReference type="NCBI Taxonomy" id="862135"/>
    <lineage>
        <taxon>Bacteria</taxon>
        <taxon>Pseudomonadati</taxon>
        <taxon>Pseudomonadota</taxon>
        <taxon>Alphaproteobacteria</taxon>
        <taxon>Sphingomonadales</taxon>
        <taxon>Sphingomonadaceae</taxon>
        <taxon>Sphingomonas</taxon>
    </lineage>
</organism>
<dbReference type="Pfam" id="PF10091">
    <property type="entry name" value="Glycoamylase"/>
    <property type="match status" value="1"/>
</dbReference>
<sequence length="479" mass="53439">MTDDIDDAGLPQRLDRRHFLGASALALGGCASVRRPIGLAPKLDLVGDLQERAFRYFWDTTDPLTGLAPDRWPTPSFASIAAVGFALTAYPIGVVHGWISRAQARTRTLATLEFFARAPQGDAPTGMSGYKGFFYHFLGTTKGQRFARSELSTIDTALLLGGVLFAQAWFDDEHPDEIRIRELADKLYFAVEWDWITPRQRYLAMGWHPESGFIADDWNIYNESMLLYVLALGSPTYPIPAERWDMWTETFEKAWSGEGEQAHAHFGPMFGHQYSHVWVDFRGIRDRFIGAKNIDYFENSIRATRAQRAYAIANPGGWKGYDADVWGLTACDGPGDFSQQIAGRKRDFYSYSARGPGDRDDGTIAPTAAAGSIAFAPDICVPAIEAMHRRYGPDIYGKYGFLDSFNPTLSEGTPPLKHGKILPGTGWVDDDYIGIDQGPIVAGIENLRSGLIWKTMRRHPHIRRGLERAGFRGGWLDRG</sequence>
<keyword evidence="4" id="KW-1185">Reference proteome</keyword>
<feature type="transmembrane region" description="Helical" evidence="1">
    <location>
        <begin position="151"/>
        <end position="170"/>
    </location>
</feature>
<dbReference type="RefSeq" id="WP_147082924.1">
    <property type="nucleotide sequence ID" value="NZ_VOQR01000001.1"/>
</dbReference>
<dbReference type="PIRSF" id="PIRSF028431">
    <property type="entry name" value="UCP028431"/>
    <property type="match status" value="1"/>
</dbReference>
<evidence type="ECO:0000313" key="4">
    <source>
        <dbReference type="Proteomes" id="UP000321250"/>
    </source>
</evidence>
<reference evidence="3 4" key="1">
    <citation type="journal article" date="2013" name="Antonie Van Leeuwenhoek">
        <title>Sphingomonas ginsenosidivorax sp. nov., with the ability to transform ginsenosides.</title>
        <authorList>
            <person name="Jin X.F."/>
            <person name="Kim J.K."/>
            <person name="Liu Q.M."/>
            <person name="Kang M.S."/>
            <person name="He D."/>
            <person name="Jin F.X."/>
            <person name="Kim S.C."/>
            <person name="Im W.T."/>
        </authorList>
    </citation>
    <scope>NUCLEOTIDE SEQUENCE [LARGE SCALE GENOMIC DNA]</scope>
    <source>
        <strain evidence="3 4">KHI67</strain>
    </source>
</reference>
<feature type="transmembrane region" description="Helical" evidence="1">
    <location>
        <begin position="77"/>
        <end position="99"/>
    </location>
</feature>
<dbReference type="EMBL" id="VOQR01000001">
    <property type="protein sequence ID" value="TXC71647.1"/>
    <property type="molecule type" value="Genomic_DNA"/>
</dbReference>
<dbReference type="Gene3D" id="1.50.10.140">
    <property type="match status" value="1"/>
</dbReference>
<dbReference type="InterPro" id="IPR019282">
    <property type="entry name" value="Glycoamylase-like_cons_dom"/>
</dbReference>
<dbReference type="Proteomes" id="UP000321250">
    <property type="component" value="Unassembled WGS sequence"/>
</dbReference>